<protein>
    <submittedName>
        <fullName evidence="1">Uncharacterized protein</fullName>
    </submittedName>
</protein>
<comment type="caution">
    <text evidence="1">The sequence shown here is derived from an EMBL/GenBank/DDBJ whole genome shotgun (WGS) entry which is preliminary data.</text>
</comment>
<dbReference type="EMBL" id="PQXF01000009">
    <property type="protein sequence ID" value="PXF61006.1"/>
    <property type="molecule type" value="Genomic_DNA"/>
</dbReference>
<dbReference type="Proteomes" id="UP000248329">
    <property type="component" value="Unassembled WGS sequence"/>
</dbReference>
<name>A0AC61L2Y4_9EURY</name>
<reference evidence="1" key="1">
    <citation type="submission" date="2018-01" db="EMBL/GenBank/DDBJ databases">
        <authorList>
            <person name="Krukenberg V."/>
        </authorList>
    </citation>
    <scope>NUCLEOTIDE SEQUENCE</scope>
    <source>
        <strain evidence="1">E20ANME2</strain>
    </source>
</reference>
<evidence type="ECO:0000313" key="1">
    <source>
        <dbReference type="EMBL" id="PXF61006.1"/>
    </source>
</evidence>
<proteinExistence type="predicted"/>
<sequence length="231" mass="24139">MDLSLATVLLAGFVVSIEPCALTIDLLIIGYITGVEDDDKVSTGWIRGFLAGLAFITGRSITYAAMGVSAAFIGIHASSTVQAYSGLAASIIMGPVLILVGLLMLDVINLNMAAGHDVLRAARDRLVKHGILGALVLGVIFGLAIYPCSTPILIALLTMVAVKADIVHGLVLMLAYGMALGAPIPFIASGAVGVKTYAEKTAHLGIWFKKVAGVLLVAFGLYYLLPWIWSA</sequence>
<accession>A0AC61L2Y4</accession>
<evidence type="ECO:0000313" key="2">
    <source>
        <dbReference type="Proteomes" id="UP000248329"/>
    </source>
</evidence>
<organism evidence="1 2">
    <name type="scientific">Candidatus Methanogaster sp</name>
    <dbReference type="NCBI Taxonomy" id="3386292"/>
    <lineage>
        <taxon>Archaea</taxon>
        <taxon>Methanobacteriati</taxon>
        <taxon>Methanobacteriota</taxon>
        <taxon>Stenosarchaea group</taxon>
        <taxon>Methanomicrobia</taxon>
        <taxon>Methanosarcinales</taxon>
        <taxon>ANME-2 cluster</taxon>
        <taxon>Candidatus Methanogasteraceae</taxon>
        <taxon>Candidatus Methanogaster</taxon>
    </lineage>
</organism>
<gene>
    <name evidence="1" type="ORF">C4B59_06575</name>
</gene>